<dbReference type="InterPro" id="IPR049577">
    <property type="entry name" value="GMPP_N"/>
</dbReference>
<dbReference type="CDD" id="cd02509">
    <property type="entry name" value="GDP-M1P_Guanylyltransferase"/>
    <property type="match status" value="1"/>
</dbReference>
<keyword evidence="13" id="KW-0413">Isomerase</keyword>
<dbReference type="EC" id="2.7.7.13" evidence="3"/>
<dbReference type="Proteomes" id="UP000004664">
    <property type="component" value="Unassembled WGS sequence"/>
</dbReference>
<keyword evidence="5 13" id="KW-0548">Nucleotidyltransferase</keyword>
<dbReference type="Pfam" id="PF01050">
    <property type="entry name" value="MannoseP_isomer"/>
    <property type="match status" value="1"/>
</dbReference>
<keyword evidence="14" id="KW-1185">Reference proteome</keyword>
<dbReference type="InterPro" id="IPR014710">
    <property type="entry name" value="RmlC-like_jellyroll"/>
</dbReference>
<dbReference type="FunFam" id="3.90.550.10:FF:000046">
    <property type="entry name" value="Mannose-1-phosphate guanylyltransferase (GDP)"/>
    <property type="match status" value="1"/>
</dbReference>
<keyword evidence="4 13" id="KW-0808">Transferase</keyword>
<dbReference type="CDD" id="cd02213">
    <property type="entry name" value="cupin_PMI_typeII_C"/>
    <property type="match status" value="1"/>
</dbReference>
<dbReference type="InterPro" id="IPR006375">
    <property type="entry name" value="Man1P_GuaTrfase/Man6P_Isoase"/>
</dbReference>
<dbReference type="Pfam" id="PF00483">
    <property type="entry name" value="NTP_transferase"/>
    <property type="match status" value="1"/>
</dbReference>
<dbReference type="InterPro" id="IPR001538">
    <property type="entry name" value="Man6P_isomerase-2_C"/>
</dbReference>
<dbReference type="GO" id="GO:0009298">
    <property type="term" value="P:GDP-mannose biosynthetic process"/>
    <property type="evidence" value="ECO:0007669"/>
    <property type="project" value="UniProtKB-UniPathway"/>
</dbReference>
<dbReference type="SUPFAM" id="SSF51182">
    <property type="entry name" value="RmlC-like cupins"/>
    <property type="match status" value="1"/>
</dbReference>
<reference evidence="13 14" key="1">
    <citation type="submission" date="2011-06" db="EMBL/GenBank/DDBJ databases">
        <title>Genomic sequence of Methylobacter tundripaludum SV96.</title>
        <authorList>
            <consortium name="US DOE Joint Genome Institute"/>
            <person name="Lucas S."/>
            <person name="Han J."/>
            <person name="Lapidus A."/>
            <person name="Cheng J.-F."/>
            <person name="Goodwin L."/>
            <person name="Pitluck S."/>
            <person name="Held B."/>
            <person name="Detter J.C."/>
            <person name="Han C."/>
            <person name="Tapia R."/>
            <person name="Land M."/>
            <person name="Hauser L."/>
            <person name="Kyrpides N."/>
            <person name="Ivanova N."/>
            <person name="Ovchinnikova G."/>
            <person name="Pagani I."/>
            <person name="Klotz M.G."/>
            <person name="Dispirito A.A."/>
            <person name="Murrell J.C."/>
            <person name="Dunfield P."/>
            <person name="Kalyuzhnaya M.G."/>
            <person name="Svenning M."/>
            <person name="Trotsenko Y.A."/>
            <person name="Stein L.Y."/>
            <person name="Woyke T."/>
        </authorList>
    </citation>
    <scope>NUCLEOTIDE SEQUENCE [LARGE SCALE GENOMIC DNA]</scope>
    <source>
        <strain evidence="14">ATCC BAA-1195 / DSM 17260 / SV96</strain>
    </source>
</reference>
<dbReference type="GO" id="GO:0016853">
    <property type="term" value="F:isomerase activity"/>
    <property type="evidence" value="ECO:0007669"/>
    <property type="project" value="UniProtKB-KW"/>
</dbReference>
<dbReference type="InterPro" id="IPR029044">
    <property type="entry name" value="Nucleotide-diphossugar_trans"/>
</dbReference>
<dbReference type="eggNOG" id="COG0662">
    <property type="taxonomic scope" value="Bacteria"/>
</dbReference>
<evidence type="ECO:0000313" key="14">
    <source>
        <dbReference type="Proteomes" id="UP000004664"/>
    </source>
</evidence>
<name>G3IVV7_METTV</name>
<sequence length="500" mass="55170">MRCSQQPLPALLSLPHLGHASCIRVVGMSENSMGNSYAIILAGGSGSRLWPLSRTLRPKQLLSLDGEQTLLQQTACRLLKHVGAGCLLTVTHQDHKFEVKGQLAEIDALLPAAVLAEPCARNTLPAIAWAVWEIFKQDPEAMIGVFPSDHAIGDEQSFLSAWRSAELAAAEGYLVLLGITPSEPATGYGYIQPGASLKLDVATNPILNVSSFVEKPDLDNAKRFVESGYLWNSGMFVFRANDFMQLLECHQPEIHLAMTSMQGAADVEASYDQLPNLSIDYGLAEKAKNVAVVPVSMDWSDLGSWESIYQHRAKDESGNITQGDVLSLDTQDSLLWSSNGLLATLGVRNIAVIQTADATLICDRSRTEDIKQLVAQVQKTHPHLTETHLTVHRPWGIYRVLEEGPNFKIKCIIVNPGAKLSMQMHKHRSEHWVVVSGTAKITNGTQEIQLEANQSTYIPKTHRHRLENPGRLPLQIIEVQCGEYVGEDDIVRFDDTYDRT</sequence>
<dbReference type="InterPro" id="IPR005835">
    <property type="entry name" value="NTP_transferase_dom"/>
</dbReference>
<keyword evidence="7" id="KW-0342">GTP-binding</keyword>
<dbReference type="InterPro" id="IPR011051">
    <property type="entry name" value="RmlC_Cupin_sf"/>
</dbReference>
<evidence type="ECO:0000259" key="11">
    <source>
        <dbReference type="Pfam" id="PF01050"/>
    </source>
</evidence>
<dbReference type="EMBL" id="JH109152">
    <property type="protein sequence ID" value="EGW22964.1"/>
    <property type="molecule type" value="Genomic_DNA"/>
</dbReference>
<evidence type="ECO:0000313" key="13">
    <source>
        <dbReference type="EMBL" id="EGW22964.1"/>
    </source>
</evidence>
<dbReference type="PANTHER" id="PTHR46390">
    <property type="entry name" value="MANNOSE-1-PHOSPHATE GUANYLYLTRANSFERASE"/>
    <property type="match status" value="1"/>
</dbReference>
<accession>G3IVV7</accession>
<evidence type="ECO:0000256" key="3">
    <source>
        <dbReference type="ARBA" id="ARBA00012387"/>
    </source>
</evidence>
<evidence type="ECO:0000259" key="12">
    <source>
        <dbReference type="Pfam" id="PF22640"/>
    </source>
</evidence>
<evidence type="ECO:0000259" key="10">
    <source>
        <dbReference type="Pfam" id="PF00483"/>
    </source>
</evidence>
<evidence type="ECO:0000256" key="9">
    <source>
        <dbReference type="RuleBase" id="RU004190"/>
    </source>
</evidence>
<feature type="domain" description="MannoseP isomerase/GMP-like beta-helix" evidence="12">
    <location>
        <begin position="323"/>
        <end position="376"/>
    </location>
</feature>
<dbReference type="Gene3D" id="3.90.550.10">
    <property type="entry name" value="Spore Coat Polysaccharide Biosynthesis Protein SpsA, Chain A"/>
    <property type="match status" value="1"/>
</dbReference>
<dbReference type="eggNOG" id="COG0836">
    <property type="taxonomic scope" value="Bacteria"/>
</dbReference>
<feature type="domain" description="Mannose-6-phosphate isomerase type II C-terminal" evidence="11">
    <location>
        <begin position="384"/>
        <end position="495"/>
    </location>
</feature>
<proteinExistence type="inferred from homology"/>
<evidence type="ECO:0000256" key="1">
    <source>
        <dbReference type="ARBA" id="ARBA00004823"/>
    </source>
</evidence>
<gene>
    <name evidence="13" type="ORF">Mettu_1802</name>
</gene>
<dbReference type="HOGENOM" id="CLU_035527_1_0_6"/>
<comment type="similarity">
    <text evidence="2 9">Belongs to the mannose-6-phosphate isomerase type 2 family.</text>
</comment>
<evidence type="ECO:0000256" key="4">
    <source>
        <dbReference type="ARBA" id="ARBA00022679"/>
    </source>
</evidence>
<dbReference type="InterPro" id="IPR051161">
    <property type="entry name" value="Mannose-6P_isomerase_type2"/>
</dbReference>
<evidence type="ECO:0000256" key="6">
    <source>
        <dbReference type="ARBA" id="ARBA00022741"/>
    </source>
</evidence>
<dbReference type="GO" id="GO:0000271">
    <property type="term" value="P:polysaccharide biosynthetic process"/>
    <property type="evidence" value="ECO:0007669"/>
    <property type="project" value="InterPro"/>
</dbReference>
<organism evidence="13 14">
    <name type="scientific">Methylobacter tundripaludum (strain ATCC BAA-1195 / DSM 17260 / SV96)</name>
    <dbReference type="NCBI Taxonomy" id="697282"/>
    <lineage>
        <taxon>Bacteria</taxon>
        <taxon>Pseudomonadati</taxon>
        <taxon>Pseudomonadota</taxon>
        <taxon>Gammaproteobacteria</taxon>
        <taxon>Methylococcales</taxon>
        <taxon>Methylococcaceae</taxon>
        <taxon>Methylobacter</taxon>
    </lineage>
</organism>
<dbReference type="AlphaFoldDB" id="G3IVV7"/>
<feature type="domain" description="Nucleotidyl transferase" evidence="10">
    <location>
        <begin position="38"/>
        <end position="316"/>
    </location>
</feature>
<protein>
    <recommendedName>
        <fullName evidence="3">mannose-1-phosphate guanylyltransferase</fullName>
        <ecNumber evidence="3">2.7.7.13</ecNumber>
    </recommendedName>
</protein>
<comment type="catalytic activity">
    <reaction evidence="8">
        <text>alpha-D-mannose 1-phosphate + GTP + H(+) = GDP-alpha-D-mannose + diphosphate</text>
        <dbReference type="Rhea" id="RHEA:15229"/>
        <dbReference type="ChEBI" id="CHEBI:15378"/>
        <dbReference type="ChEBI" id="CHEBI:33019"/>
        <dbReference type="ChEBI" id="CHEBI:37565"/>
        <dbReference type="ChEBI" id="CHEBI:57527"/>
        <dbReference type="ChEBI" id="CHEBI:58409"/>
        <dbReference type="EC" id="2.7.7.13"/>
    </reaction>
</comment>
<dbReference type="UniPathway" id="UPA00126">
    <property type="reaction ID" value="UER00930"/>
</dbReference>
<evidence type="ECO:0000256" key="5">
    <source>
        <dbReference type="ARBA" id="ARBA00022695"/>
    </source>
</evidence>
<dbReference type="Pfam" id="PF22640">
    <property type="entry name" value="ManC_GMP_beta-helix"/>
    <property type="match status" value="1"/>
</dbReference>
<dbReference type="InterPro" id="IPR054566">
    <property type="entry name" value="ManC/GMP-like_b-helix"/>
</dbReference>
<dbReference type="NCBIfam" id="TIGR01479">
    <property type="entry name" value="GMP_PMI"/>
    <property type="match status" value="1"/>
</dbReference>
<dbReference type="Gene3D" id="2.60.120.10">
    <property type="entry name" value="Jelly Rolls"/>
    <property type="match status" value="1"/>
</dbReference>
<dbReference type="SUPFAM" id="SSF53448">
    <property type="entry name" value="Nucleotide-diphospho-sugar transferases"/>
    <property type="match status" value="1"/>
</dbReference>
<dbReference type="PANTHER" id="PTHR46390:SF1">
    <property type="entry name" value="MANNOSE-1-PHOSPHATE GUANYLYLTRANSFERASE"/>
    <property type="match status" value="1"/>
</dbReference>
<dbReference type="FunFam" id="2.60.120.10:FF:000032">
    <property type="entry name" value="Mannose-1-phosphate guanylyltransferase/mannose-6-phosphate isomerase"/>
    <property type="match status" value="1"/>
</dbReference>
<keyword evidence="6" id="KW-0547">Nucleotide-binding</keyword>
<evidence type="ECO:0000256" key="8">
    <source>
        <dbReference type="ARBA" id="ARBA00047343"/>
    </source>
</evidence>
<evidence type="ECO:0000256" key="7">
    <source>
        <dbReference type="ARBA" id="ARBA00023134"/>
    </source>
</evidence>
<dbReference type="GO" id="GO:0005525">
    <property type="term" value="F:GTP binding"/>
    <property type="evidence" value="ECO:0007669"/>
    <property type="project" value="UniProtKB-KW"/>
</dbReference>
<dbReference type="GO" id="GO:0004475">
    <property type="term" value="F:mannose-1-phosphate guanylyltransferase (GTP) activity"/>
    <property type="evidence" value="ECO:0007669"/>
    <property type="project" value="UniProtKB-EC"/>
</dbReference>
<dbReference type="STRING" id="697282.Mettu_1802"/>
<comment type="pathway">
    <text evidence="1">Nucleotide-sugar biosynthesis; GDP-alpha-D-mannose biosynthesis; GDP-alpha-D-mannose from alpha-D-mannose 1-phosphate (GTP route): step 1/1.</text>
</comment>
<evidence type="ECO:0000256" key="2">
    <source>
        <dbReference type="ARBA" id="ARBA00006115"/>
    </source>
</evidence>